<comment type="pathway">
    <text evidence="4">Lipid metabolism.</text>
</comment>
<feature type="transmembrane region" description="Helical" evidence="12">
    <location>
        <begin position="248"/>
        <end position="268"/>
    </location>
</feature>
<feature type="transmembrane region" description="Helical" evidence="12">
    <location>
        <begin position="150"/>
        <end position="170"/>
    </location>
</feature>
<evidence type="ECO:0000256" key="2">
    <source>
        <dbReference type="ARBA" id="ARBA00004141"/>
    </source>
</evidence>
<keyword evidence="7 11" id="KW-0808">Transferase</keyword>
<accession>B8HUF6</accession>
<evidence type="ECO:0000313" key="13">
    <source>
        <dbReference type="EMBL" id="ACL46158.1"/>
    </source>
</evidence>
<dbReference type="AlphaFoldDB" id="B8HUF6"/>
<dbReference type="OrthoDB" id="9799199at2"/>
<reference evidence="13" key="1">
    <citation type="submission" date="2009-01" db="EMBL/GenBank/DDBJ databases">
        <title>Complete sequence of chromosome Cyanothece sp. PCC 7425.</title>
        <authorList>
            <consortium name="US DOE Joint Genome Institute"/>
            <person name="Lucas S."/>
            <person name="Copeland A."/>
            <person name="Lapidus A."/>
            <person name="Glavina del Rio T."/>
            <person name="Dalin E."/>
            <person name="Tice H."/>
            <person name="Bruce D."/>
            <person name="Goodwin L."/>
            <person name="Pitluck S."/>
            <person name="Sims D."/>
            <person name="Meineke L."/>
            <person name="Brettin T."/>
            <person name="Detter J.C."/>
            <person name="Han C."/>
            <person name="Larimer F."/>
            <person name="Land M."/>
            <person name="Hauser L."/>
            <person name="Kyrpides N."/>
            <person name="Ovchinnikova G."/>
            <person name="Liberton M."/>
            <person name="Stoeckel J."/>
            <person name="Banerjee A."/>
            <person name="Singh A."/>
            <person name="Page L."/>
            <person name="Sato H."/>
            <person name="Zhao L."/>
            <person name="Sherman L."/>
            <person name="Pakrasi H."/>
            <person name="Richardson P."/>
        </authorList>
    </citation>
    <scope>NUCLEOTIDE SEQUENCE</scope>
    <source>
        <strain evidence="13">PCC 7425</strain>
    </source>
</reference>
<comment type="pathway">
    <text evidence="3 11">Phospholipid metabolism; CDP-diacylglycerol biosynthesis; CDP-diacylglycerol from sn-glycerol 3-phosphate: step 3/3.</text>
</comment>
<dbReference type="PANTHER" id="PTHR43535">
    <property type="entry name" value="PHOSPHATIDATE CYTIDYLYLTRANSFERASE"/>
    <property type="match status" value="1"/>
</dbReference>
<dbReference type="PROSITE" id="PS01315">
    <property type="entry name" value="CDS"/>
    <property type="match status" value="1"/>
</dbReference>
<dbReference type="GO" id="GO:0009273">
    <property type="term" value="P:peptidoglycan-based cell wall biogenesis"/>
    <property type="evidence" value="ECO:0007669"/>
    <property type="project" value="TreeGrafter"/>
</dbReference>
<keyword evidence="10 12" id="KW-0472">Membrane</keyword>
<gene>
    <name evidence="13" type="ordered locus">Cyan7425_3840</name>
</gene>
<keyword evidence="9 12" id="KW-1133">Transmembrane helix</keyword>
<keyword evidence="8 11" id="KW-0812">Transmembrane</keyword>
<evidence type="ECO:0000256" key="3">
    <source>
        <dbReference type="ARBA" id="ARBA00005119"/>
    </source>
</evidence>
<evidence type="ECO:0000256" key="4">
    <source>
        <dbReference type="ARBA" id="ARBA00005189"/>
    </source>
</evidence>
<dbReference type="HOGENOM" id="CLU_037294_3_0_3"/>
<comment type="similarity">
    <text evidence="5 11">Belongs to the CDS family.</text>
</comment>
<evidence type="ECO:0000256" key="1">
    <source>
        <dbReference type="ARBA" id="ARBA00001698"/>
    </source>
</evidence>
<evidence type="ECO:0000256" key="6">
    <source>
        <dbReference type="ARBA" id="ARBA00012487"/>
    </source>
</evidence>
<dbReference type="GO" id="GO:0016024">
    <property type="term" value="P:CDP-diacylglycerol biosynthetic process"/>
    <property type="evidence" value="ECO:0007669"/>
    <property type="project" value="UniProtKB-UniPathway"/>
</dbReference>
<organism evidence="13">
    <name type="scientific">Cyanothece sp. (strain PCC 7425 / ATCC 29141)</name>
    <dbReference type="NCBI Taxonomy" id="395961"/>
    <lineage>
        <taxon>Bacteria</taxon>
        <taxon>Bacillati</taxon>
        <taxon>Cyanobacteriota</taxon>
        <taxon>Cyanophyceae</taxon>
        <taxon>Gomontiellales</taxon>
        <taxon>Cyanothecaceae</taxon>
        <taxon>Cyanothece</taxon>
    </lineage>
</organism>
<dbReference type="EMBL" id="CP001344">
    <property type="protein sequence ID" value="ACL46158.1"/>
    <property type="molecule type" value="Genomic_DNA"/>
</dbReference>
<dbReference type="eggNOG" id="COG4589">
    <property type="taxonomic scope" value="Bacteria"/>
</dbReference>
<dbReference type="GO" id="GO:0004605">
    <property type="term" value="F:phosphatidate cytidylyltransferase activity"/>
    <property type="evidence" value="ECO:0007669"/>
    <property type="project" value="UniProtKB-EC"/>
</dbReference>
<comment type="subcellular location">
    <subcellularLocation>
        <location evidence="2">Membrane</location>
        <topology evidence="2">Multi-pass membrane protein</topology>
    </subcellularLocation>
</comment>
<evidence type="ECO:0000256" key="9">
    <source>
        <dbReference type="ARBA" id="ARBA00022989"/>
    </source>
</evidence>
<dbReference type="PANTHER" id="PTHR43535:SF1">
    <property type="entry name" value="PHOSPHATIDATE CYTIDYLYLTRANSFERASE"/>
    <property type="match status" value="1"/>
</dbReference>
<protein>
    <recommendedName>
        <fullName evidence="6 11">Phosphatidate cytidylyltransferase</fullName>
        <ecNumber evidence="6 11">2.7.7.41</ecNumber>
    </recommendedName>
</protein>
<comment type="catalytic activity">
    <reaction evidence="1 11">
        <text>a 1,2-diacyl-sn-glycero-3-phosphate + CTP + H(+) = a CDP-1,2-diacyl-sn-glycerol + diphosphate</text>
        <dbReference type="Rhea" id="RHEA:16229"/>
        <dbReference type="ChEBI" id="CHEBI:15378"/>
        <dbReference type="ChEBI" id="CHEBI:33019"/>
        <dbReference type="ChEBI" id="CHEBI:37563"/>
        <dbReference type="ChEBI" id="CHEBI:58332"/>
        <dbReference type="ChEBI" id="CHEBI:58608"/>
        <dbReference type="EC" id="2.7.7.41"/>
    </reaction>
</comment>
<dbReference type="UniPathway" id="UPA00557">
    <property type="reaction ID" value="UER00614"/>
</dbReference>
<evidence type="ECO:0000256" key="11">
    <source>
        <dbReference type="RuleBase" id="RU003938"/>
    </source>
</evidence>
<dbReference type="STRING" id="395961.Cyan7425_3840"/>
<dbReference type="GO" id="GO:0005886">
    <property type="term" value="C:plasma membrane"/>
    <property type="evidence" value="ECO:0007669"/>
    <property type="project" value="TreeGrafter"/>
</dbReference>
<evidence type="ECO:0000256" key="10">
    <source>
        <dbReference type="ARBA" id="ARBA00023136"/>
    </source>
</evidence>
<evidence type="ECO:0000256" key="12">
    <source>
        <dbReference type="SAM" id="Phobius"/>
    </source>
</evidence>
<feature type="transmembrane region" description="Helical" evidence="12">
    <location>
        <begin position="116"/>
        <end position="138"/>
    </location>
</feature>
<evidence type="ECO:0000256" key="7">
    <source>
        <dbReference type="ARBA" id="ARBA00022679"/>
    </source>
</evidence>
<feature type="transmembrane region" description="Helical" evidence="12">
    <location>
        <begin position="50"/>
        <end position="80"/>
    </location>
</feature>
<proteinExistence type="inferred from homology"/>
<dbReference type="Pfam" id="PF01148">
    <property type="entry name" value="CTP_transf_1"/>
    <property type="match status" value="1"/>
</dbReference>
<dbReference type="EC" id="2.7.7.41" evidence="6 11"/>
<feature type="transmembrane region" description="Helical" evidence="12">
    <location>
        <begin position="176"/>
        <end position="202"/>
    </location>
</feature>
<keyword evidence="11 13" id="KW-0548">Nucleotidyltransferase</keyword>
<dbReference type="InterPro" id="IPR000374">
    <property type="entry name" value="PC_trans"/>
</dbReference>
<name>B8HUF6_CYAP4</name>
<dbReference type="KEGG" id="cyn:Cyan7425_3840"/>
<feature type="transmembrane region" description="Helical" evidence="12">
    <location>
        <begin position="223"/>
        <end position="242"/>
    </location>
</feature>
<sequence>MVIMLPQTNVLLGLAGVFLLLTIATGIIYLLPSLRSASNATELQQRVKSWWMIVIIITIALCLNHSIALIFFAFLSFLALKEYLSLIPTRRVDRRVLFWAYLAIPIQYYWIYSNWYVMFLIFVPIYVFLFLPMRMVLLGETQGFLKAAGTLHWGLMLVVFNLGHLAYLLMLPSHPAAVAGGAGLLFYLIFLTEFNDIAQYVWGKTLGRHKVVPKVSPKKTVEGLVGGVLTTILLAWGLAPWFTPFDTLHALGIGLLLGMTGFIGDITISALKRDLGIKDSGNLIPGHGGVLDRIDSLTYTAPLFFHYTAYFYYQGFCG</sequence>
<evidence type="ECO:0000256" key="5">
    <source>
        <dbReference type="ARBA" id="ARBA00010185"/>
    </source>
</evidence>
<evidence type="ECO:0000256" key="8">
    <source>
        <dbReference type="ARBA" id="ARBA00022692"/>
    </source>
</evidence>